<gene>
    <name evidence="1" type="ORF">ABS361_01915</name>
</gene>
<dbReference type="SUPFAM" id="SSF56300">
    <property type="entry name" value="Metallo-dependent phosphatases"/>
    <property type="match status" value="1"/>
</dbReference>
<dbReference type="InterPro" id="IPR029052">
    <property type="entry name" value="Metallo-depent_PP-like"/>
</dbReference>
<name>A0AAU7XEF7_9HYPH</name>
<dbReference type="AlphaFoldDB" id="A0AAU7XEF7"/>
<dbReference type="RefSeq" id="WP_407050168.1">
    <property type="nucleotide sequence ID" value="NZ_CP158568.1"/>
</dbReference>
<protein>
    <submittedName>
        <fullName evidence="1">Metallophosphoesterase</fullName>
    </submittedName>
</protein>
<evidence type="ECO:0000313" key="1">
    <source>
        <dbReference type="EMBL" id="XBY45076.1"/>
    </source>
</evidence>
<accession>A0AAU7XEF7</accession>
<sequence length="155" mass="16686">MATGHFDASQALRLAELLAHLGREGLYRAVLIHHPPSRNAIHWAARLVGAERFRQVIRQSGAELVLHGHTHRSSIDWIDGSDAAVPVIGVPSASKSPGPEKRGAGWSLFEIEGGPGAWRTTRIERGFPDTARGPVEIARQIIDPSEARGGALRSG</sequence>
<organism evidence="1">
    <name type="scientific">Methyloraptor flagellatus</name>
    <dbReference type="NCBI Taxonomy" id="3162530"/>
    <lineage>
        <taxon>Bacteria</taxon>
        <taxon>Pseudomonadati</taxon>
        <taxon>Pseudomonadota</taxon>
        <taxon>Alphaproteobacteria</taxon>
        <taxon>Hyphomicrobiales</taxon>
        <taxon>Ancalomicrobiaceae</taxon>
        <taxon>Methyloraptor</taxon>
    </lineage>
</organism>
<proteinExistence type="predicted"/>
<dbReference type="EMBL" id="CP158568">
    <property type="protein sequence ID" value="XBY45076.1"/>
    <property type="molecule type" value="Genomic_DNA"/>
</dbReference>
<dbReference type="KEGG" id="mflg:ABS361_01915"/>
<dbReference type="Gene3D" id="3.60.21.10">
    <property type="match status" value="1"/>
</dbReference>
<reference evidence="1" key="1">
    <citation type="submission" date="2024-06" db="EMBL/GenBank/DDBJ databases">
        <title>Methylostella associata gen. nov., sp. nov., a novel Ancalomicrobiaceae-affiliated facultatively methylotrophic bacteria that feed on methanotrophs of the genus Methylococcus.</title>
        <authorList>
            <person name="Saltykova V."/>
            <person name="Danilova O.V."/>
            <person name="Oshkin I.Y."/>
            <person name="Belova S.E."/>
            <person name="Pimenov N.V."/>
            <person name="Dedysh S.N."/>
        </authorList>
    </citation>
    <scope>NUCLEOTIDE SEQUENCE</scope>
    <source>
        <strain evidence="1">S20</strain>
    </source>
</reference>